<comment type="caution">
    <text evidence="2">The sequence shown here is derived from an EMBL/GenBank/DDBJ whole genome shotgun (WGS) entry which is preliminary data.</text>
</comment>
<dbReference type="Proteomes" id="UP000314294">
    <property type="component" value="Unassembled WGS sequence"/>
</dbReference>
<dbReference type="AlphaFoldDB" id="A0A4Z2G0X4"/>
<evidence type="ECO:0000256" key="1">
    <source>
        <dbReference type="SAM" id="MobiDB-lite"/>
    </source>
</evidence>
<keyword evidence="3" id="KW-1185">Reference proteome</keyword>
<protein>
    <submittedName>
        <fullName evidence="2">Uncharacterized protein</fullName>
    </submittedName>
</protein>
<organism evidence="2 3">
    <name type="scientific">Liparis tanakae</name>
    <name type="common">Tanaka's snailfish</name>
    <dbReference type="NCBI Taxonomy" id="230148"/>
    <lineage>
        <taxon>Eukaryota</taxon>
        <taxon>Metazoa</taxon>
        <taxon>Chordata</taxon>
        <taxon>Craniata</taxon>
        <taxon>Vertebrata</taxon>
        <taxon>Euteleostomi</taxon>
        <taxon>Actinopterygii</taxon>
        <taxon>Neopterygii</taxon>
        <taxon>Teleostei</taxon>
        <taxon>Neoteleostei</taxon>
        <taxon>Acanthomorphata</taxon>
        <taxon>Eupercaria</taxon>
        <taxon>Perciformes</taxon>
        <taxon>Cottioidei</taxon>
        <taxon>Cottales</taxon>
        <taxon>Liparidae</taxon>
        <taxon>Liparis</taxon>
    </lineage>
</organism>
<gene>
    <name evidence="2" type="ORF">EYF80_042960</name>
</gene>
<name>A0A4Z2G0X4_9TELE</name>
<dbReference type="EMBL" id="SRLO01000772">
    <property type="protein sequence ID" value="TNN46810.1"/>
    <property type="molecule type" value="Genomic_DNA"/>
</dbReference>
<feature type="compositionally biased region" description="Low complexity" evidence="1">
    <location>
        <begin position="14"/>
        <end position="31"/>
    </location>
</feature>
<feature type="region of interest" description="Disordered" evidence="1">
    <location>
        <begin position="1"/>
        <end position="77"/>
    </location>
</feature>
<reference evidence="2 3" key="1">
    <citation type="submission" date="2019-03" db="EMBL/GenBank/DDBJ databases">
        <title>First draft genome of Liparis tanakae, snailfish: a comprehensive survey of snailfish specific genes.</title>
        <authorList>
            <person name="Kim W."/>
            <person name="Song I."/>
            <person name="Jeong J.-H."/>
            <person name="Kim D."/>
            <person name="Kim S."/>
            <person name="Ryu S."/>
            <person name="Song J.Y."/>
            <person name="Lee S.K."/>
        </authorList>
    </citation>
    <scope>NUCLEOTIDE SEQUENCE [LARGE SCALE GENOMIC DNA]</scope>
    <source>
        <tissue evidence="2">Muscle</tissue>
    </source>
</reference>
<evidence type="ECO:0000313" key="2">
    <source>
        <dbReference type="EMBL" id="TNN46810.1"/>
    </source>
</evidence>
<proteinExistence type="predicted"/>
<sequence>MEVFMLHPHPCYPSASAGSSSSRNNKTSSGTDMLTSSPIGVHSNHSSPSASLTQTRWLDAAAGMSGRSRTDVDDPVSFRQGAVESLAATSRSSGSAA</sequence>
<feature type="compositionally biased region" description="Polar residues" evidence="1">
    <location>
        <begin position="32"/>
        <end position="56"/>
    </location>
</feature>
<evidence type="ECO:0000313" key="3">
    <source>
        <dbReference type="Proteomes" id="UP000314294"/>
    </source>
</evidence>
<accession>A0A4Z2G0X4</accession>